<dbReference type="PROSITE" id="PS00397">
    <property type="entry name" value="RECOMBINASES_1"/>
    <property type="match status" value="1"/>
</dbReference>
<proteinExistence type="predicted"/>
<feature type="coiled-coil region" evidence="6">
    <location>
        <begin position="365"/>
        <end position="435"/>
    </location>
</feature>
<dbReference type="GO" id="GO:0003677">
    <property type="term" value="F:DNA binding"/>
    <property type="evidence" value="ECO:0007669"/>
    <property type="project" value="UniProtKB-KW"/>
</dbReference>
<keyword evidence="6" id="KW-0175">Coiled coil</keyword>
<reference evidence="9 10" key="1">
    <citation type="journal article" date="2019" name="ISME J.">
        <title>Deianiraea, an extracellular bacterium associated with the ciliate Paramecium, suggests an alternative scenario for the evolution of Rickettsiales.</title>
        <authorList>
            <person name="Castelli M."/>
            <person name="Sabaneyeva E."/>
            <person name="Lanzoni O."/>
            <person name="Lebedeva N."/>
            <person name="Floriano A.M."/>
            <person name="Gaiarsa S."/>
            <person name="Benken K."/>
            <person name="Modeo L."/>
            <person name="Bandi C."/>
            <person name="Potekhin A."/>
            <person name="Sassera D."/>
            <person name="Petroni G."/>
        </authorList>
    </citation>
    <scope>NUCLEOTIDE SEQUENCE [LARGE SCALE GENOMIC DNA]</scope>
    <source>
        <strain evidence="9">CyL4-1</strain>
    </source>
</reference>
<evidence type="ECO:0000259" key="8">
    <source>
        <dbReference type="PROSITE" id="PS51737"/>
    </source>
</evidence>
<feature type="active site" description="O-(5'-phospho-DNA)-serine intermediate" evidence="4 5">
    <location>
        <position position="10"/>
    </location>
</feature>
<dbReference type="AlphaFoldDB" id="A0A5B8XCD1"/>
<dbReference type="InterPro" id="IPR006119">
    <property type="entry name" value="Resolv_N"/>
</dbReference>
<keyword evidence="2" id="KW-0238">DNA-binding</keyword>
<dbReference type="RefSeq" id="WP_146820295.1">
    <property type="nucleotide sequence ID" value="NZ_CP029077.1"/>
</dbReference>
<feature type="domain" description="Resolvase/invertase-type recombinase catalytic" evidence="7">
    <location>
        <begin position="2"/>
        <end position="152"/>
    </location>
</feature>
<dbReference type="PROSITE" id="PS51736">
    <property type="entry name" value="RECOMBINASES_3"/>
    <property type="match status" value="1"/>
</dbReference>
<dbReference type="Gene3D" id="3.90.1750.20">
    <property type="entry name" value="Putative Large Serine Recombinase, Chain B, Domain 2"/>
    <property type="match status" value="1"/>
</dbReference>
<evidence type="ECO:0000313" key="10">
    <source>
        <dbReference type="Proteomes" id="UP000321934"/>
    </source>
</evidence>
<dbReference type="GO" id="GO:0015074">
    <property type="term" value="P:DNA integration"/>
    <property type="evidence" value="ECO:0007669"/>
    <property type="project" value="UniProtKB-KW"/>
</dbReference>
<dbReference type="InterPro" id="IPR006118">
    <property type="entry name" value="Recombinase_CS"/>
</dbReference>
<dbReference type="InterPro" id="IPR036162">
    <property type="entry name" value="Resolvase-like_N_sf"/>
</dbReference>
<evidence type="ECO:0000256" key="4">
    <source>
        <dbReference type="PIRSR" id="PIRSR606118-50"/>
    </source>
</evidence>
<evidence type="ECO:0000256" key="6">
    <source>
        <dbReference type="SAM" id="Coils"/>
    </source>
</evidence>
<dbReference type="PANTHER" id="PTHR30461:SF2">
    <property type="entry name" value="SERINE RECOMBINASE PINE-RELATED"/>
    <property type="match status" value="1"/>
</dbReference>
<accession>A0A5B8XCD1</accession>
<dbReference type="Proteomes" id="UP000321934">
    <property type="component" value="Chromosome"/>
</dbReference>
<sequence>MKAVVYARVSSKDQEDGHSLDAQIQSGFKYAIEKDFNVLEQFKIVESSTANGRPEFARMVQFVKKQSSKTAIICYCVDRLQRDFDEQYVELQKLIKLDKAEIHYTQNGFIEHKNMDSSQKFRKNLDVLLANDYRNKISDNVKRSRNKKLEEGTICGDSPVGYLNKKRIQAKKEKRKPAEVEIDPIRGPLIQQLFEMYSTGDYSMAEVRSLITEAGLRSKKNCKMSKSQIERTLTNPFYYGYMEAEGMLYKHVYEPLITKELFDQCQDVRFGRKKAKYKRTDKDFIFKALVKCQHCGCSYSSYARPKMTKKYGQREYVYLKPTKSQGECEHCVEVGEHILLDQLASSLKAMQIPEEYLQAIKDSVKDNLEKESKEHKVKLAKFHAQYQEIDNTLKDLRHQRYVTKDIPEDDYIELKTELEVKKENIKKEIELLESDDAEFEVTASTILDIASRAYEVFKSSKQDKKRAILKLLFSNFFLSGKTLVFTVVKPFDEVLKCGERPIWLPSFNIFRNKQDDILSTMNRPMMEGVKLCLAA</sequence>
<dbReference type="InterPro" id="IPR050639">
    <property type="entry name" value="SSR_resolvase"/>
</dbReference>
<keyword evidence="1" id="KW-0229">DNA integration</keyword>
<dbReference type="InterPro" id="IPR038109">
    <property type="entry name" value="DNA_bind_recomb_sf"/>
</dbReference>
<dbReference type="Pfam" id="PF00239">
    <property type="entry name" value="Resolvase"/>
    <property type="match status" value="1"/>
</dbReference>
<dbReference type="GO" id="GO:0000150">
    <property type="term" value="F:DNA strand exchange activity"/>
    <property type="evidence" value="ECO:0007669"/>
    <property type="project" value="InterPro"/>
</dbReference>
<evidence type="ECO:0000313" key="9">
    <source>
        <dbReference type="EMBL" id="QED22992.1"/>
    </source>
</evidence>
<dbReference type="EMBL" id="CP029077">
    <property type="protein sequence ID" value="QED22992.1"/>
    <property type="molecule type" value="Genomic_DNA"/>
</dbReference>
<dbReference type="SMART" id="SM00857">
    <property type="entry name" value="Resolvase"/>
    <property type="match status" value="1"/>
</dbReference>
<evidence type="ECO:0000256" key="2">
    <source>
        <dbReference type="ARBA" id="ARBA00023125"/>
    </source>
</evidence>
<dbReference type="Gene3D" id="3.40.50.1390">
    <property type="entry name" value="Resolvase, N-terminal catalytic domain"/>
    <property type="match status" value="1"/>
</dbReference>
<dbReference type="PANTHER" id="PTHR30461">
    <property type="entry name" value="DNA-INVERTASE FROM LAMBDOID PROPHAGE"/>
    <property type="match status" value="1"/>
</dbReference>
<dbReference type="SUPFAM" id="SSF53041">
    <property type="entry name" value="Resolvase-like"/>
    <property type="match status" value="1"/>
</dbReference>
<dbReference type="CDD" id="cd00338">
    <property type="entry name" value="Ser_Recombinase"/>
    <property type="match status" value="1"/>
</dbReference>
<evidence type="ECO:0000259" key="7">
    <source>
        <dbReference type="PROSITE" id="PS51736"/>
    </source>
</evidence>
<protein>
    <submittedName>
        <fullName evidence="9">DNA recombinase</fullName>
    </submittedName>
</protein>
<keyword evidence="3" id="KW-0233">DNA recombination</keyword>
<feature type="domain" description="Recombinase" evidence="8">
    <location>
        <begin position="159"/>
        <end position="275"/>
    </location>
</feature>
<evidence type="ECO:0000256" key="5">
    <source>
        <dbReference type="PROSITE-ProRule" id="PRU10137"/>
    </source>
</evidence>
<evidence type="ECO:0000256" key="3">
    <source>
        <dbReference type="ARBA" id="ARBA00023172"/>
    </source>
</evidence>
<dbReference type="OrthoDB" id="7277848at2"/>
<keyword evidence="10" id="KW-1185">Reference proteome</keyword>
<name>A0A5B8XCD1_9RICK</name>
<gene>
    <name evidence="9" type="ORF">Deia_00184</name>
</gene>
<dbReference type="Pfam" id="PF07508">
    <property type="entry name" value="Recombinase"/>
    <property type="match status" value="1"/>
</dbReference>
<dbReference type="InterPro" id="IPR011109">
    <property type="entry name" value="DNA_bind_recombinase_dom"/>
</dbReference>
<evidence type="ECO:0000256" key="1">
    <source>
        <dbReference type="ARBA" id="ARBA00022908"/>
    </source>
</evidence>
<dbReference type="PROSITE" id="PS51737">
    <property type="entry name" value="RECOMBINASE_DNA_BIND"/>
    <property type="match status" value="1"/>
</dbReference>
<organism evidence="9 10">
    <name type="scientific">Candidatus Deianiraea vastatrix</name>
    <dbReference type="NCBI Taxonomy" id="2163644"/>
    <lineage>
        <taxon>Bacteria</taxon>
        <taxon>Pseudomonadati</taxon>
        <taxon>Pseudomonadota</taxon>
        <taxon>Alphaproteobacteria</taxon>
        <taxon>Rickettsiales</taxon>
        <taxon>Candidatus Deianiraeaceae</taxon>
        <taxon>Candidatus Deianiraea</taxon>
    </lineage>
</organism>